<dbReference type="EMBL" id="CP000934">
    <property type="protein sequence ID" value="ACE83983.1"/>
    <property type="molecule type" value="Genomic_DNA"/>
</dbReference>
<dbReference type="PANTHER" id="PTHR33215">
    <property type="entry name" value="PROTEIN DISTAL ANTENNA"/>
    <property type="match status" value="1"/>
</dbReference>
<dbReference type="PANTHER" id="PTHR33215:SF13">
    <property type="entry name" value="PROTEIN DISTAL ANTENNA"/>
    <property type="match status" value="1"/>
</dbReference>
<dbReference type="InterPro" id="IPR002514">
    <property type="entry name" value="Transposase_8"/>
</dbReference>
<gene>
    <name evidence="4" type="ordered locus">CJA_0334</name>
    <name evidence="3" type="ordered locus">CJA_1428</name>
</gene>
<evidence type="ECO:0000256" key="1">
    <source>
        <dbReference type="ARBA" id="ARBA00009964"/>
    </source>
</evidence>
<keyword evidence="2" id="KW-0175">Coiled coil</keyword>
<dbReference type="Pfam" id="PF01527">
    <property type="entry name" value="HTH_Tnp_1"/>
    <property type="match status" value="1"/>
</dbReference>
<evidence type="ECO:0000313" key="5">
    <source>
        <dbReference type="Proteomes" id="UP000001036"/>
    </source>
</evidence>
<dbReference type="KEGG" id="cja:CJA_0334"/>
<feature type="coiled-coil region" evidence="2">
    <location>
        <begin position="63"/>
        <end position="90"/>
    </location>
</feature>
<dbReference type="EMBL" id="CP000934">
    <property type="protein sequence ID" value="ACE86261.1"/>
    <property type="molecule type" value="Genomic_DNA"/>
</dbReference>
<organism evidence="3 5">
    <name type="scientific">Cellvibrio japonicus (strain Ueda107)</name>
    <name type="common">Pseudomonas fluorescens subsp. cellulosa</name>
    <dbReference type="NCBI Taxonomy" id="498211"/>
    <lineage>
        <taxon>Bacteria</taxon>
        <taxon>Pseudomonadati</taxon>
        <taxon>Pseudomonadota</taxon>
        <taxon>Gammaproteobacteria</taxon>
        <taxon>Cellvibrionales</taxon>
        <taxon>Cellvibrionaceae</taxon>
        <taxon>Cellvibrio</taxon>
    </lineage>
</organism>
<accession>B3PDH0</accession>
<reference evidence="3 5" key="1">
    <citation type="journal article" date="2008" name="J. Bacteriol.">
        <title>Insights into plant cell wall degradation from the genome sequence of the soil bacterium Cellvibrio japonicus.</title>
        <authorList>
            <person name="Deboy R.T."/>
            <person name="Mongodin E.F."/>
            <person name="Fouts D.E."/>
            <person name="Tailford L.E."/>
            <person name="Khouri H."/>
            <person name="Emerson J.B."/>
            <person name="Mohamoud Y."/>
            <person name="Watkins K."/>
            <person name="Henrissat B."/>
            <person name="Gilbert H.J."/>
            <person name="Nelson K.E."/>
        </authorList>
    </citation>
    <scope>NUCLEOTIDE SEQUENCE [LARGE SCALE GENOMIC DNA]</scope>
    <source>
        <strain evidence="3 5">Ueda107</strain>
    </source>
</reference>
<name>B3PDH0_CELJU</name>
<dbReference type="GO" id="GO:0006313">
    <property type="term" value="P:DNA transposition"/>
    <property type="evidence" value="ECO:0007669"/>
    <property type="project" value="InterPro"/>
</dbReference>
<dbReference type="InterPro" id="IPR009057">
    <property type="entry name" value="Homeodomain-like_sf"/>
</dbReference>
<reference evidence="3" key="2">
    <citation type="submission" date="2008-01" db="EMBL/GenBank/DDBJ databases">
        <authorList>
            <person name="DeBoy R.T."/>
            <person name="Mongodin E.F."/>
            <person name="Fouts D.E."/>
            <person name="Tailford L.E."/>
            <person name="Daugherty S.C."/>
            <person name="Khouri H.M."/>
            <person name="Emerson J.B."/>
            <person name="Mohamoud Y."/>
            <person name="Watkins K.L."/>
            <person name="Henrissat B."/>
            <person name="Gilbert H.J."/>
            <person name="Nelson K.E."/>
        </authorList>
    </citation>
    <scope>NUCLEOTIDE SEQUENCE</scope>
    <source>
        <strain evidence="3">Ueda107</strain>
    </source>
</reference>
<dbReference type="GO" id="GO:0003677">
    <property type="term" value="F:DNA binding"/>
    <property type="evidence" value="ECO:0007669"/>
    <property type="project" value="InterPro"/>
</dbReference>
<dbReference type="Gene3D" id="1.10.10.60">
    <property type="entry name" value="Homeodomain-like"/>
    <property type="match status" value="1"/>
</dbReference>
<dbReference type="Proteomes" id="UP000001036">
    <property type="component" value="Chromosome"/>
</dbReference>
<evidence type="ECO:0000313" key="3">
    <source>
        <dbReference type="EMBL" id="ACE83983.1"/>
    </source>
</evidence>
<dbReference type="KEGG" id="cja:CJA_1428"/>
<dbReference type="HOGENOM" id="CLU_027402_33_9_6"/>
<evidence type="ECO:0000256" key="2">
    <source>
        <dbReference type="SAM" id="Coils"/>
    </source>
</evidence>
<dbReference type="AlphaFoldDB" id="B3PDH0"/>
<dbReference type="RefSeq" id="WP_012486016.1">
    <property type="nucleotide sequence ID" value="NC_010995.1"/>
</dbReference>
<dbReference type="InterPro" id="IPR051839">
    <property type="entry name" value="RD_transcriptional_regulator"/>
</dbReference>
<dbReference type="eggNOG" id="COG2963">
    <property type="taxonomic scope" value="Bacteria"/>
</dbReference>
<dbReference type="SUPFAM" id="SSF46689">
    <property type="entry name" value="Homeodomain-like"/>
    <property type="match status" value="1"/>
</dbReference>
<dbReference type="OrthoDB" id="9810995at2"/>
<dbReference type="STRING" id="498211.CJA_0334"/>
<keyword evidence="5" id="KW-1185">Reference proteome</keyword>
<comment type="similarity">
    <text evidence="1">Belongs to the transposase 8 family.</text>
</comment>
<protein>
    <submittedName>
        <fullName evidence="3 4">Transposase</fullName>
    </submittedName>
</protein>
<evidence type="ECO:0000313" key="4">
    <source>
        <dbReference type="EMBL" id="ACE86261.1"/>
    </source>
</evidence>
<proteinExistence type="inferred from homology"/>
<dbReference type="GO" id="GO:0004803">
    <property type="term" value="F:transposase activity"/>
    <property type="evidence" value="ECO:0007669"/>
    <property type="project" value="InterPro"/>
</dbReference>
<sequence length="99" mass="11702">MTKQTRKKYTPEYKLEAIALVRDQGFSIGEAAAHLDINHNMLRRWLKEHEAQPFSDYQGKAGMTPEQKRIRELEKQVRELQLDNDILKKASSYFAKHMR</sequence>